<proteinExistence type="predicted"/>
<dbReference type="EMBL" id="JACLYZ010000049">
    <property type="protein sequence ID" value="MBM6736310.1"/>
    <property type="molecule type" value="Genomic_DNA"/>
</dbReference>
<comment type="caution">
    <text evidence="2">The sequence shown here is derived from an EMBL/GenBank/DDBJ whole genome shotgun (WGS) entry which is preliminary data.</text>
</comment>
<evidence type="ECO:0000313" key="2">
    <source>
        <dbReference type="EMBL" id="MBM6736310.1"/>
    </source>
</evidence>
<keyword evidence="1" id="KW-1133">Transmembrane helix</keyword>
<keyword evidence="1" id="KW-0812">Transmembrane</keyword>
<dbReference type="RefSeq" id="WP_205096472.1">
    <property type="nucleotide sequence ID" value="NZ_JACLYZ010000049.1"/>
</dbReference>
<name>A0ABS2E3V7_9BACT</name>
<accession>A0ABS2E3V7</accession>
<evidence type="ECO:0000313" key="3">
    <source>
        <dbReference type="Proteomes" id="UP000766986"/>
    </source>
</evidence>
<keyword evidence="1" id="KW-0472">Membrane</keyword>
<organism evidence="2 3">
    <name type="scientific">Mediterranea massiliensis</name>
    <dbReference type="NCBI Taxonomy" id="1841865"/>
    <lineage>
        <taxon>Bacteria</taxon>
        <taxon>Pseudomonadati</taxon>
        <taxon>Bacteroidota</taxon>
        <taxon>Bacteroidia</taxon>
        <taxon>Bacteroidales</taxon>
        <taxon>Bacteroidaceae</taxon>
        <taxon>Mediterranea</taxon>
    </lineage>
</organism>
<evidence type="ECO:0000256" key="1">
    <source>
        <dbReference type="SAM" id="Phobius"/>
    </source>
</evidence>
<reference evidence="2 3" key="1">
    <citation type="journal article" date="2021" name="Sci. Rep.">
        <title>The distribution of antibiotic resistance genes in chicken gut microbiota commensals.</title>
        <authorList>
            <person name="Juricova H."/>
            <person name="Matiasovicova J."/>
            <person name="Kubasova T."/>
            <person name="Cejkova D."/>
            <person name="Rychlik I."/>
        </authorList>
    </citation>
    <scope>NUCLEOTIDE SEQUENCE [LARGE SCALE GENOMIC DNA]</scope>
    <source>
        <strain evidence="2 3">An772</strain>
    </source>
</reference>
<protein>
    <submittedName>
        <fullName evidence="2">Uncharacterized protein</fullName>
    </submittedName>
</protein>
<gene>
    <name evidence="2" type="ORF">H7U35_13995</name>
</gene>
<sequence>MALPLHRYNQREKEVSMVSIQLNENQHNLLIGVIMAVVAVLFLLYMGSSMVRSTKAFWEESSIERLLQ</sequence>
<keyword evidence="3" id="KW-1185">Reference proteome</keyword>
<feature type="transmembrane region" description="Helical" evidence="1">
    <location>
        <begin position="29"/>
        <end position="47"/>
    </location>
</feature>
<dbReference type="Proteomes" id="UP000766986">
    <property type="component" value="Unassembled WGS sequence"/>
</dbReference>